<feature type="domain" description="NmrA-like" evidence="1">
    <location>
        <begin position="5"/>
        <end position="288"/>
    </location>
</feature>
<proteinExistence type="predicted"/>
<accession>A0A1X0R6H4</accession>
<dbReference type="InterPro" id="IPR008030">
    <property type="entry name" value="NmrA-like"/>
</dbReference>
<dbReference type="Pfam" id="PF05368">
    <property type="entry name" value="NmrA"/>
    <property type="match status" value="1"/>
</dbReference>
<reference evidence="2" key="1">
    <citation type="journal article" date="2016" name="Proc. Natl. Acad. Sci. U.S.A.">
        <title>Lipid metabolic changes in an early divergent fungus govern the establishment of a mutualistic symbiosis with endobacteria.</title>
        <authorList>
            <person name="Lastovetsky O.A."/>
            <person name="Gaspar M.L."/>
            <person name="Mondo S.J."/>
            <person name="LaButti K.M."/>
            <person name="Sandor L."/>
            <person name="Grigoriev I.V."/>
            <person name="Henry S.A."/>
            <person name="Pawlowska T.E."/>
        </authorList>
    </citation>
    <scope>NUCLEOTIDE SEQUENCE [LARGE SCALE GENOMIC DNA]</scope>
    <source>
        <strain evidence="2">ATCC 52814</strain>
    </source>
</reference>
<evidence type="ECO:0000259" key="1">
    <source>
        <dbReference type="Pfam" id="PF05368"/>
    </source>
</evidence>
<evidence type="ECO:0000313" key="2">
    <source>
        <dbReference type="EMBL" id="ORE07576.1"/>
    </source>
</evidence>
<dbReference type="Gene3D" id="3.90.25.10">
    <property type="entry name" value="UDP-galactose 4-epimerase, domain 1"/>
    <property type="match status" value="1"/>
</dbReference>
<dbReference type="OrthoDB" id="10254221at2759"/>
<name>A0A1X0R6H4_RHIZD</name>
<dbReference type="InterPro" id="IPR051604">
    <property type="entry name" value="Ergot_Alk_Oxidoreductase"/>
</dbReference>
<dbReference type="AlphaFoldDB" id="A0A1X0R6H4"/>
<dbReference type="EMBL" id="KV921901">
    <property type="protein sequence ID" value="ORE07576.1"/>
    <property type="molecule type" value="Genomic_DNA"/>
</dbReference>
<dbReference type="InterPro" id="IPR036291">
    <property type="entry name" value="NAD(P)-bd_dom_sf"/>
</dbReference>
<dbReference type="VEuPathDB" id="FungiDB:BCV72DRAFT_226305"/>
<dbReference type="Proteomes" id="UP000242414">
    <property type="component" value="Unassembled WGS sequence"/>
</dbReference>
<organism evidence="2">
    <name type="scientific">Rhizopus microsporus var. microsporus</name>
    <dbReference type="NCBI Taxonomy" id="86635"/>
    <lineage>
        <taxon>Eukaryota</taxon>
        <taxon>Fungi</taxon>
        <taxon>Fungi incertae sedis</taxon>
        <taxon>Mucoromycota</taxon>
        <taxon>Mucoromycotina</taxon>
        <taxon>Mucoromycetes</taxon>
        <taxon>Mucorales</taxon>
        <taxon>Mucorineae</taxon>
        <taxon>Rhizopodaceae</taxon>
        <taxon>Rhizopus</taxon>
    </lineage>
</organism>
<dbReference type="PANTHER" id="PTHR43162">
    <property type="match status" value="1"/>
</dbReference>
<dbReference type="Gene3D" id="3.40.50.720">
    <property type="entry name" value="NAD(P)-binding Rossmann-like Domain"/>
    <property type="match status" value="1"/>
</dbReference>
<gene>
    <name evidence="2" type="ORF">BCV72DRAFT_226305</name>
</gene>
<dbReference type="SUPFAM" id="SSF51735">
    <property type="entry name" value="NAD(P)-binding Rossmann-fold domains"/>
    <property type="match status" value="1"/>
</dbReference>
<protein>
    <submittedName>
        <fullName evidence="2">NAD(P)-binding protein</fullName>
    </submittedName>
</protein>
<sequence>MTANNERIFIIGGTGNVGTTLVRELLAKNAAVTLFTRNPDKANALFSSNPLIRIVQGDLQNLTVLKEAIKGHTRLFILVGGLDDGLPIKTAIATYGYEAGVRQVVDISSVYASASTRGTFMGDFSQREEEEILKIPNRGYFVALRPGRFMSNMFFVDPPRDNEITDTSEPDELCGWISPNDIGAVAAVVLTDDVEKHKDFVYELNGDAVTGNQRAEIFTRILGRSITYKKVSAVEYYNTFTTKVFPNNHRMGYDLATKKICFDKNFSTVTDGIEILLGRKPETVEEFLIKNKHRFK</sequence>
<dbReference type="PANTHER" id="PTHR43162:SF1">
    <property type="entry name" value="PRESTALK A DIFFERENTIATION PROTEIN A"/>
    <property type="match status" value="1"/>
</dbReference>